<dbReference type="Proteomes" id="UP000184300">
    <property type="component" value="Unassembled WGS sequence"/>
</dbReference>
<dbReference type="AlphaFoldDB" id="A0A1L9V5A8"/>
<feature type="compositionally biased region" description="Polar residues" evidence="1">
    <location>
        <begin position="1"/>
        <end position="37"/>
    </location>
</feature>
<feature type="transmembrane region" description="Helical" evidence="2">
    <location>
        <begin position="134"/>
        <end position="159"/>
    </location>
</feature>
<dbReference type="OrthoDB" id="5376804at2759"/>
<gene>
    <name evidence="3" type="ORF">ASPGLDRAFT_52973</name>
</gene>
<organism evidence="3 4">
    <name type="scientific">Aspergillus glaucus CBS 516.65</name>
    <dbReference type="NCBI Taxonomy" id="1160497"/>
    <lineage>
        <taxon>Eukaryota</taxon>
        <taxon>Fungi</taxon>
        <taxon>Dikarya</taxon>
        <taxon>Ascomycota</taxon>
        <taxon>Pezizomycotina</taxon>
        <taxon>Eurotiomycetes</taxon>
        <taxon>Eurotiomycetidae</taxon>
        <taxon>Eurotiales</taxon>
        <taxon>Aspergillaceae</taxon>
        <taxon>Aspergillus</taxon>
        <taxon>Aspergillus subgen. Aspergillus</taxon>
    </lineage>
</organism>
<keyword evidence="2" id="KW-0812">Transmembrane</keyword>
<dbReference type="VEuPathDB" id="FungiDB:ASPGLDRAFT_52973"/>
<dbReference type="RefSeq" id="XP_022395779.1">
    <property type="nucleotide sequence ID" value="XM_022547875.1"/>
</dbReference>
<protein>
    <submittedName>
        <fullName evidence="3">Uncharacterized protein</fullName>
    </submittedName>
</protein>
<evidence type="ECO:0000256" key="1">
    <source>
        <dbReference type="SAM" id="MobiDB-lite"/>
    </source>
</evidence>
<reference evidence="4" key="1">
    <citation type="journal article" date="2017" name="Genome Biol.">
        <title>Comparative genomics reveals high biological diversity and specific adaptations in the industrially and medically important fungal genus Aspergillus.</title>
        <authorList>
            <person name="de Vries R.P."/>
            <person name="Riley R."/>
            <person name="Wiebenga A."/>
            <person name="Aguilar-Osorio G."/>
            <person name="Amillis S."/>
            <person name="Uchima C.A."/>
            <person name="Anderluh G."/>
            <person name="Asadollahi M."/>
            <person name="Askin M."/>
            <person name="Barry K."/>
            <person name="Battaglia E."/>
            <person name="Bayram O."/>
            <person name="Benocci T."/>
            <person name="Braus-Stromeyer S.A."/>
            <person name="Caldana C."/>
            <person name="Canovas D."/>
            <person name="Cerqueira G.C."/>
            <person name="Chen F."/>
            <person name="Chen W."/>
            <person name="Choi C."/>
            <person name="Clum A."/>
            <person name="Dos Santos R.A."/>
            <person name="Damasio A.R."/>
            <person name="Diallinas G."/>
            <person name="Emri T."/>
            <person name="Fekete E."/>
            <person name="Flipphi M."/>
            <person name="Freyberg S."/>
            <person name="Gallo A."/>
            <person name="Gournas C."/>
            <person name="Habgood R."/>
            <person name="Hainaut M."/>
            <person name="Harispe M.L."/>
            <person name="Henrissat B."/>
            <person name="Hilden K.S."/>
            <person name="Hope R."/>
            <person name="Hossain A."/>
            <person name="Karabika E."/>
            <person name="Karaffa L."/>
            <person name="Karanyi Z."/>
            <person name="Krasevec N."/>
            <person name="Kuo A."/>
            <person name="Kusch H."/>
            <person name="LaButti K."/>
            <person name="Lagendijk E.L."/>
            <person name="Lapidus A."/>
            <person name="Levasseur A."/>
            <person name="Lindquist E."/>
            <person name="Lipzen A."/>
            <person name="Logrieco A.F."/>
            <person name="MacCabe A."/>
            <person name="Maekelae M.R."/>
            <person name="Malavazi I."/>
            <person name="Melin P."/>
            <person name="Meyer V."/>
            <person name="Mielnichuk N."/>
            <person name="Miskei M."/>
            <person name="Molnar A.P."/>
            <person name="Mule G."/>
            <person name="Ngan C.Y."/>
            <person name="Orejas M."/>
            <person name="Orosz E."/>
            <person name="Ouedraogo J.P."/>
            <person name="Overkamp K.M."/>
            <person name="Park H.-S."/>
            <person name="Perrone G."/>
            <person name="Piumi F."/>
            <person name="Punt P.J."/>
            <person name="Ram A.F."/>
            <person name="Ramon A."/>
            <person name="Rauscher S."/>
            <person name="Record E."/>
            <person name="Riano-Pachon D.M."/>
            <person name="Robert V."/>
            <person name="Roehrig J."/>
            <person name="Ruller R."/>
            <person name="Salamov A."/>
            <person name="Salih N.S."/>
            <person name="Samson R.A."/>
            <person name="Sandor E."/>
            <person name="Sanguinetti M."/>
            <person name="Schuetze T."/>
            <person name="Sepcic K."/>
            <person name="Shelest E."/>
            <person name="Sherlock G."/>
            <person name="Sophianopoulou V."/>
            <person name="Squina F.M."/>
            <person name="Sun H."/>
            <person name="Susca A."/>
            <person name="Todd R.B."/>
            <person name="Tsang A."/>
            <person name="Unkles S.E."/>
            <person name="van de Wiele N."/>
            <person name="van Rossen-Uffink D."/>
            <person name="Oliveira J.V."/>
            <person name="Vesth T.C."/>
            <person name="Visser J."/>
            <person name="Yu J.-H."/>
            <person name="Zhou M."/>
            <person name="Andersen M.R."/>
            <person name="Archer D.B."/>
            <person name="Baker S.E."/>
            <person name="Benoit I."/>
            <person name="Brakhage A.A."/>
            <person name="Braus G.H."/>
            <person name="Fischer R."/>
            <person name="Frisvad J.C."/>
            <person name="Goldman G.H."/>
            <person name="Houbraken J."/>
            <person name="Oakley B."/>
            <person name="Pocsi I."/>
            <person name="Scazzocchio C."/>
            <person name="Seiboth B."/>
            <person name="vanKuyk P.A."/>
            <person name="Wortman J."/>
            <person name="Dyer P.S."/>
            <person name="Grigoriev I.V."/>
        </authorList>
    </citation>
    <scope>NUCLEOTIDE SEQUENCE [LARGE SCALE GENOMIC DNA]</scope>
    <source>
        <strain evidence="4">CBS 516.65</strain>
    </source>
</reference>
<keyword evidence="4" id="KW-1185">Reference proteome</keyword>
<dbReference type="InterPro" id="IPR021514">
    <property type="entry name" value="DUF3176"/>
</dbReference>
<feature type="transmembrane region" description="Helical" evidence="2">
    <location>
        <begin position="574"/>
        <end position="599"/>
    </location>
</feature>
<keyword evidence="2" id="KW-0472">Membrane</keyword>
<proteinExistence type="predicted"/>
<evidence type="ECO:0000313" key="3">
    <source>
        <dbReference type="EMBL" id="OJJ79081.1"/>
    </source>
</evidence>
<dbReference type="PANTHER" id="PTHR35394">
    <property type="entry name" value="DUF3176 DOMAIN-CONTAINING PROTEIN"/>
    <property type="match status" value="1"/>
</dbReference>
<evidence type="ECO:0000256" key="2">
    <source>
        <dbReference type="SAM" id="Phobius"/>
    </source>
</evidence>
<feature type="region of interest" description="Disordered" evidence="1">
    <location>
        <begin position="1"/>
        <end position="79"/>
    </location>
</feature>
<name>A0A1L9V5A8_ASPGL</name>
<dbReference type="STRING" id="1160497.A0A1L9V5A8"/>
<feature type="transmembrane region" description="Helical" evidence="2">
    <location>
        <begin position="102"/>
        <end position="122"/>
    </location>
</feature>
<feature type="transmembrane region" description="Helical" evidence="2">
    <location>
        <begin position="201"/>
        <end position="220"/>
    </location>
</feature>
<sequence>MNQYSALDNSQGSEVNHSPQLSQPPKMDTYSSLTGAPSSTEASENSNNSENLSRSIDHGRKSESQAAPQPSEEVFKSQETKLSRVKEALNNYDWEGSWTWEVGGAILSVTCLALLIGFLGYVNGKAYISWQYSISPNAVISVLAAFIKAAMLIPVSACLGQLKWGHGRHPKPTQLYHFHLLDQASRGPWGSLEIFWRVRSFLALAGAALMATAVAIDPFAQQILAFPSRQVQALNETAYVQKAQDYSSKWDTSTFQMDHTMQPAVFNGLAQINIPLDAKCPSESCHYPDFTTLGICTSCEDVTEAATQDCRPISRPYDGQNSTLKWKYWHDILSRPSTPSLRRMAASIPIDCNYSAPNGFTFVPGAPKASNSNDTIEIFRSGFRAIVREPDVPESELAQIISVFMAKYNPDTIKYTTENISVSEPKPQMTQCSVQLCEKQYTQNHVSTNKRNVQPSRSQSLRISNYHRDTAARTLIPVDGAKALSSNSTYHISRIAHLQLQMHLRMLFDAVLSRFNGKATSGLLLVPILNYSDNITESFSRMATSMTDNIRSGTGLTKVYGRAYRTETFIHVRWPWTILPIVTVILSICLFMATAIVSLGQPVLWKSSIFPLLMGQLEVDREHEISNLRHLGKIHSMSKKIRIVVEGEDRSPLLFSER</sequence>
<dbReference type="Pfam" id="PF11374">
    <property type="entry name" value="DUF3176"/>
    <property type="match status" value="1"/>
</dbReference>
<dbReference type="EMBL" id="KV878922">
    <property type="protein sequence ID" value="OJJ79081.1"/>
    <property type="molecule type" value="Genomic_DNA"/>
</dbReference>
<dbReference type="GeneID" id="34464136"/>
<keyword evidence="2" id="KW-1133">Transmembrane helix</keyword>
<evidence type="ECO:0000313" key="4">
    <source>
        <dbReference type="Proteomes" id="UP000184300"/>
    </source>
</evidence>
<accession>A0A1L9V5A8</accession>
<feature type="compositionally biased region" description="Low complexity" evidence="1">
    <location>
        <begin position="38"/>
        <end position="54"/>
    </location>
</feature>
<dbReference type="PANTHER" id="PTHR35394:SF5">
    <property type="entry name" value="DUF3176 DOMAIN-CONTAINING PROTEIN"/>
    <property type="match status" value="1"/>
</dbReference>